<dbReference type="PANTHER" id="PTHR47618:SF1">
    <property type="entry name" value="BIFUNCTIONAL OLIGORIBONUCLEASE AND PAP PHOSPHATASE NRNA"/>
    <property type="match status" value="1"/>
</dbReference>
<dbReference type="Pfam" id="PF02272">
    <property type="entry name" value="DHHA1"/>
    <property type="match status" value="1"/>
</dbReference>
<keyword evidence="3" id="KW-0378">Hydrolase</keyword>
<dbReference type="GO" id="GO:0008441">
    <property type="term" value="F:3'(2'),5'-bisphosphate nucleotidase activity"/>
    <property type="evidence" value="ECO:0007669"/>
    <property type="project" value="UniProtKB-EC"/>
</dbReference>
<dbReference type="InterPro" id="IPR003156">
    <property type="entry name" value="DHHA1_dom"/>
</dbReference>
<dbReference type="Gene3D" id="3.90.1640.10">
    <property type="entry name" value="inorganic pyrophosphatase (n-terminal core)"/>
    <property type="match status" value="1"/>
</dbReference>
<evidence type="ECO:0000313" key="3">
    <source>
        <dbReference type="EMBL" id="MEB3101117.1"/>
    </source>
</evidence>
<dbReference type="InterPro" id="IPR051319">
    <property type="entry name" value="Oligoribo/pAp-PDE_c-di-AMP_PDE"/>
</dbReference>
<dbReference type="EC" id="3.1.3.7" evidence="3"/>
<dbReference type="Proteomes" id="UP001310386">
    <property type="component" value="Unassembled WGS sequence"/>
</dbReference>
<dbReference type="InterPro" id="IPR038763">
    <property type="entry name" value="DHH_sf"/>
</dbReference>
<keyword evidence="4" id="KW-1185">Reference proteome</keyword>
<dbReference type="Gene3D" id="3.10.310.30">
    <property type="match status" value="1"/>
</dbReference>
<dbReference type="PANTHER" id="PTHR47618">
    <property type="entry name" value="BIFUNCTIONAL OLIGORIBONUCLEASE AND PAP PHOSPHATASE NRNA"/>
    <property type="match status" value="1"/>
</dbReference>
<protein>
    <submittedName>
        <fullName evidence="3">Bifunctional oligoribonuclease/PAP phosphatase NrnA</fullName>
        <ecNumber evidence="3">3.1.3.7</ecNumber>
    </submittedName>
</protein>
<organism evidence="3 4">
    <name type="scientific">Ferviditalea candida</name>
    <dbReference type="NCBI Taxonomy" id="3108399"/>
    <lineage>
        <taxon>Bacteria</taxon>
        <taxon>Bacillati</taxon>
        <taxon>Bacillota</taxon>
        <taxon>Bacilli</taxon>
        <taxon>Bacillales</taxon>
        <taxon>Paenibacillaceae</taxon>
        <taxon>Ferviditalea</taxon>
    </lineage>
</organism>
<evidence type="ECO:0000259" key="1">
    <source>
        <dbReference type="Pfam" id="PF01368"/>
    </source>
</evidence>
<gene>
    <name evidence="3" type="ORF">VF724_05515</name>
</gene>
<evidence type="ECO:0000313" key="4">
    <source>
        <dbReference type="Proteomes" id="UP001310386"/>
    </source>
</evidence>
<evidence type="ECO:0000259" key="2">
    <source>
        <dbReference type="Pfam" id="PF02272"/>
    </source>
</evidence>
<dbReference type="EMBL" id="JAYJLD010000006">
    <property type="protein sequence ID" value="MEB3101117.1"/>
    <property type="molecule type" value="Genomic_DNA"/>
</dbReference>
<feature type="domain" description="DHHA1" evidence="2">
    <location>
        <begin position="242"/>
        <end position="331"/>
    </location>
</feature>
<dbReference type="Pfam" id="PF01368">
    <property type="entry name" value="DHH"/>
    <property type="match status" value="1"/>
</dbReference>
<sequence>MKENVRSSGWSYQEQLKAAGEFILQHDDFLVVSHIQPDGDAVSSTCAVGLLLGKLNKRYTMMNEGAIPDKFHMLDGSDRVIEYASAGPTETYQTVITVDCADFSRVGEVKNLFADQAALLNIDHHPTNDYFGSLQLIKEDAAATCEILYDLIEQLQVDWDKPLAECVYTGLLTDTGGFRYSNTSSKVMEIASRLLGYEVNGHLLAEQLLEKVSLSHILLLKKALHTLSFDKRNQIGYMIVTLEDMRDTQAKTDDFEGLVNYPINIDGVEVGLLFREVDADTVKCSLRSAGKVDVSKLAKEFGGGGHVRAAGTTLRMPLERAVESVIERVKKELP</sequence>
<comment type="caution">
    <text evidence="3">The sequence shown here is derived from an EMBL/GenBank/DDBJ whole genome shotgun (WGS) entry which is preliminary data.</text>
</comment>
<dbReference type="SUPFAM" id="SSF64182">
    <property type="entry name" value="DHH phosphoesterases"/>
    <property type="match status" value="1"/>
</dbReference>
<accession>A0ABU5ZGX4</accession>
<reference evidence="3" key="1">
    <citation type="submission" date="2023-12" db="EMBL/GenBank/DDBJ databases">
        <title>Fervidustalea candida gen. nov., sp. nov., a novel member of the family Paenibacillaceae isolated from a geothermal area.</title>
        <authorList>
            <person name="Li W.-J."/>
            <person name="Jiao J.-Y."/>
            <person name="Chen Y."/>
        </authorList>
    </citation>
    <scope>NUCLEOTIDE SEQUENCE</scope>
    <source>
        <strain evidence="3">SYSU GA230002</strain>
    </source>
</reference>
<proteinExistence type="predicted"/>
<dbReference type="RefSeq" id="WP_371753236.1">
    <property type="nucleotide sequence ID" value="NZ_JAYJLD010000006.1"/>
</dbReference>
<feature type="domain" description="DDH" evidence="1">
    <location>
        <begin position="29"/>
        <end position="170"/>
    </location>
</feature>
<dbReference type="InterPro" id="IPR001667">
    <property type="entry name" value="DDH_dom"/>
</dbReference>
<name>A0ABU5ZGX4_9BACL</name>